<dbReference type="GO" id="GO:0005524">
    <property type="term" value="F:ATP binding"/>
    <property type="evidence" value="ECO:0007669"/>
    <property type="project" value="UniProtKB-KW"/>
</dbReference>
<evidence type="ECO:0000256" key="6">
    <source>
        <dbReference type="ARBA" id="ARBA00022741"/>
    </source>
</evidence>
<evidence type="ECO:0000259" key="14">
    <source>
        <dbReference type="PROSITE" id="PS50112"/>
    </source>
</evidence>
<dbReference type="PANTHER" id="PTHR43711">
    <property type="entry name" value="TWO-COMPONENT HISTIDINE KINASE"/>
    <property type="match status" value="1"/>
</dbReference>
<keyword evidence="7" id="KW-0418">Kinase</keyword>
<dbReference type="Pfam" id="PF02518">
    <property type="entry name" value="HATPase_c"/>
    <property type="match status" value="1"/>
</dbReference>
<comment type="caution">
    <text evidence="16">The sequence shown here is derived from an EMBL/GenBank/DDBJ whole genome shotgun (WGS) entry which is preliminary data.</text>
</comment>
<dbReference type="SMART" id="SM00091">
    <property type="entry name" value="PAS"/>
    <property type="match status" value="2"/>
</dbReference>
<dbReference type="Proteomes" id="UP000199259">
    <property type="component" value="Unassembled WGS sequence"/>
</dbReference>
<dbReference type="InterPro" id="IPR004358">
    <property type="entry name" value="Sig_transdc_His_kin-like_C"/>
</dbReference>
<dbReference type="FunFam" id="1.10.287.130:FF:000038">
    <property type="entry name" value="Sensory transduction histidine kinase"/>
    <property type="match status" value="1"/>
</dbReference>
<dbReference type="InterPro" id="IPR035965">
    <property type="entry name" value="PAS-like_dom_sf"/>
</dbReference>
<evidence type="ECO:0000256" key="5">
    <source>
        <dbReference type="ARBA" id="ARBA00022679"/>
    </source>
</evidence>
<dbReference type="PROSITE" id="PS50109">
    <property type="entry name" value="HIS_KIN"/>
    <property type="match status" value="1"/>
</dbReference>
<accession>A0A7Z7FDG3</accession>
<evidence type="ECO:0000256" key="4">
    <source>
        <dbReference type="ARBA" id="ARBA00022553"/>
    </source>
</evidence>
<keyword evidence="6" id="KW-0547">Nucleotide-binding</keyword>
<dbReference type="InterPro" id="IPR036097">
    <property type="entry name" value="HisK_dim/P_sf"/>
</dbReference>
<dbReference type="Gene3D" id="1.10.287.130">
    <property type="match status" value="1"/>
</dbReference>
<dbReference type="InterPro" id="IPR003661">
    <property type="entry name" value="HisK_dim/P_dom"/>
</dbReference>
<dbReference type="OrthoDB" id="8127at2157"/>
<keyword evidence="9" id="KW-0902">Two-component regulatory system</keyword>
<dbReference type="SUPFAM" id="SSF55874">
    <property type="entry name" value="ATPase domain of HSP90 chaperone/DNA topoisomerase II/histidine kinase"/>
    <property type="match status" value="1"/>
</dbReference>
<dbReference type="RefSeq" id="WP_091710637.1">
    <property type="nucleotide sequence ID" value="NZ_FNCA01000008.1"/>
</dbReference>
<dbReference type="InterPro" id="IPR036890">
    <property type="entry name" value="HATPase_C_sf"/>
</dbReference>
<evidence type="ECO:0000256" key="1">
    <source>
        <dbReference type="ARBA" id="ARBA00000085"/>
    </source>
</evidence>
<gene>
    <name evidence="16" type="ORF">SAMN04488589_2353</name>
</gene>
<feature type="coiled-coil region" evidence="12">
    <location>
        <begin position="407"/>
        <end position="434"/>
    </location>
</feature>
<proteinExistence type="predicted"/>
<comment type="catalytic activity">
    <reaction evidence="1">
        <text>ATP + protein L-histidine = ADP + protein N-phospho-L-histidine.</text>
        <dbReference type="EC" id="2.7.13.3"/>
    </reaction>
</comment>
<dbReference type="Pfam" id="PF00512">
    <property type="entry name" value="HisKA"/>
    <property type="match status" value="1"/>
</dbReference>
<dbReference type="SUPFAM" id="SSF47384">
    <property type="entry name" value="Homodimeric domain of signal transducing histidine kinase"/>
    <property type="match status" value="1"/>
</dbReference>
<dbReference type="Gene3D" id="3.30.565.10">
    <property type="entry name" value="Histidine kinase-like ATPase, C-terminal domain"/>
    <property type="match status" value="1"/>
</dbReference>
<dbReference type="SUPFAM" id="SSF55781">
    <property type="entry name" value="GAF domain-like"/>
    <property type="match status" value="1"/>
</dbReference>
<reference evidence="16 17" key="1">
    <citation type="submission" date="2016-10" db="EMBL/GenBank/DDBJ databases">
        <authorList>
            <person name="Varghese N."/>
            <person name="Submissions S."/>
        </authorList>
    </citation>
    <scope>NUCLEOTIDE SEQUENCE [LARGE SCALE GENOMIC DNA]</scope>
    <source>
        <strain evidence="16 17">PL 12/M</strain>
    </source>
</reference>
<dbReference type="InterPro" id="IPR003594">
    <property type="entry name" value="HATPase_dom"/>
</dbReference>
<keyword evidence="10" id="KW-0472">Membrane</keyword>
<evidence type="ECO:0000256" key="2">
    <source>
        <dbReference type="ARBA" id="ARBA00004370"/>
    </source>
</evidence>
<dbReference type="NCBIfam" id="TIGR00229">
    <property type="entry name" value="sensory_box"/>
    <property type="match status" value="1"/>
</dbReference>
<evidence type="ECO:0000259" key="13">
    <source>
        <dbReference type="PROSITE" id="PS50109"/>
    </source>
</evidence>
<feature type="domain" description="Histidine kinase" evidence="13">
    <location>
        <begin position="566"/>
        <end position="784"/>
    </location>
</feature>
<feature type="domain" description="PAS" evidence="14">
    <location>
        <begin position="304"/>
        <end position="361"/>
    </location>
</feature>
<keyword evidence="4" id="KW-0597">Phosphoprotein</keyword>
<evidence type="ECO:0000256" key="8">
    <source>
        <dbReference type="ARBA" id="ARBA00022840"/>
    </source>
</evidence>
<dbReference type="EMBL" id="FNCA01000008">
    <property type="protein sequence ID" value="SDG17330.1"/>
    <property type="molecule type" value="Genomic_DNA"/>
</dbReference>
<evidence type="ECO:0000256" key="9">
    <source>
        <dbReference type="ARBA" id="ARBA00023012"/>
    </source>
</evidence>
<keyword evidence="17" id="KW-1185">Reference proteome</keyword>
<keyword evidence="12" id="KW-0175">Coiled coil</keyword>
<name>A0A7Z7FDG3_9EURY</name>
<dbReference type="PROSITE" id="PS50113">
    <property type="entry name" value="PAC"/>
    <property type="match status" value="2"/>
</dbReference>
<dbReference type="PANTHER" id="PTHR43711:SF31">
    <property type="entry name" value="HISTIDINE KINASE"/>
    <property type="match status" value="1"/>
</dbReference>
<dbReference type="FunFam" id="3.30.565.10:FF:000010">
    <property type="entry name" value="Sensor histidine kinase RcsC"/>
    <property type="match status" value="1"/>
</dbReference>
<protein>
    <recommendedName>
        <fullName evidence="3">histidine kinase</fullName>
        <ecNumber evidence="3">2.7.13.3</ecNumber>
    </recommendedName>
</protein>
<dbReference type="InterPro" id="IPR000700">
    <property type="entry name" value="PAS-assoc_C"/>
</dbReference>
<dbReference type="GO" id="GO:0000155">
    <property type="term" value="F:phosphorelay sensor kinase activity"/>
    <property type="evidence" value="ECO:0007669"/>
    <property type="project" value="InterPro"/>
</dbReference>
<dbReference type="CDD" id="cd16922">
    <property type="entry name" value="HATPase_EvgS-ArcB-TorS-like"/>
    <property type="match status" value="1"/>
</dbReference>
<dbReference type="Gene3D" id="3.30.450.20">
    <property type="entry name" value="PAS domain"/>
    <property type="match status" value="3"/>
</dbReference>
<feature type="domain" description="PAC" evidence="15">
    <location>
        <begin position="497"/>
        <end position="548"/>
    </location>
</feature>
<dbReference type="PROSITE" id="PS50112">
    <property type="entry name" value="PAS"/>
    <property type="match status" value="1"/>
</dbReference>
<evidence type="ECO:0000256" key="7">
    <source>
        <dbReference type="ARBA" id="ARBA00022777"/>
    </source>
</evidence>
<evidence type="ECO:0000256" key="10">
    <source>
        <dbReference type="ARBA" id="ARBA00023136"/>
    </source>
</evidence>
<sequence length="788" mass="89698">MSDFNRYKKIISELPIGIICSDVNGNITFVNKFLIQSNWFIAKDLIEGKNILSLLSGRSEIKEIFEESLKYKHETDQIVRHAIDNVDGISLRIRTKIEIDNNENINGFVFLIEEHSIGIDITNRFQRSAAEDVIERTYLRFKDLNVADIDDNILQSLPTIAEITNSDIICIFQFTSRGGLFCDHSWHRSVTDITKEQKLKQLVIANPDCFSITDKKLFFLTFNDLKKQKCDIKQSPDIFTEENKHSLIIVPMYGHRTKIGFICLSSSIEPENTDPELLRLFNYLGEIFVNALEHRNTNKLLLKSEEKYHRIFKEIHDIYYETDLGGIILTVSPSVQYYLGYEARELIGRSIQALYKNPRDRTDFLREIVKNGFVSHYELILANKNGNTVYISVNAHLVYENGIPTMIAGMIRDVTELKKAYKELKEQKKLLASTFESIPDLLAVIDRDYQIVLSNWKGHGYFTDENKGHGSLCYRTFLQKDMPCDPCLPFSVFESGEILTYEMHNEIDATFREVRVIPIFDNDGSVSKILEHVRDITEQKRAEMELIDAKIIAEIASKAKSEFIANMSHELRTPLNSIIGFSDFLLEGAFGELNDKQGKYLSNISNSGKHLLMLINDILDLSKIEAGEMELRLGQFAVNQAIEEVITIMDLQAQKKDIILTNRTSGLLSVNGDRAKIKQVLYNLLSNAVKFTPDGGSVDIDANINNELLTIIVCDTGIGISEKDKDILFHPFKQIDSFYNRQHEGTGLGLALVSKFVEMHNGNIDVDSEPGKGSCFIVKIPVNQNLPE</sequence>
<keyword evidence="8" id="KW-0067">ATP-binding</keyword>
<comment type="subcellular location">
    <subcellularLocation>
        <location evidence="2">Membrane</location>
    </subcellularLocation>
</comment>
<dbReference type="AlphaFoldDB" id="A0A7Z7FDG3"/>
<dbReference type="CDD" id="cd00130">
    <property type="entry name" value="PAS"/>
    <property type="match status" value="1"/>
</dbReference>
<evidence type="ECO:0000256" key="11">
    <source>
        <dbReference type="ARBA" id="ARBA00023306"/>
    </source>
</evidence>
<dbReference type="SUPFAM" id="SSF55785">
    <property type="entry name" value="PYP-like sensor domain (PAS domain)"/>
    <property type="match status" value="2"/>
</dbReference>
<dbReference type="Pfam" id="PF13426">
    <property type="entry name" value="PAS_9"/>
    <property type="match status" value="1"/>
</dbReference>
<evidence type="ECO:0000259" key="15">
    <source>
        <dbReference type="PROSITE" id="PS50113"/>
    </source>
</evidence>
<dbReference type="PRINTS" id="PR00344">
    <property type="entry name" value="BCTRLSENSOR"/>
</dbReference>
<dbReference type="SMART" id="SM00388">
    <property type="entry name" value="HisKA"/>
    <property type="match status" value="1"/>
</dbReference>
<dbReference type="InterPro" id="IPR005467">
    <property type="entry name" value="His_kinase_dom"/>
</dbReference>
<dbReference type="GO" id="GO:0016020">
    <property type="term" value="C:membrane"/>
    <property type="evidence" value="ECO:0007669"/>
    <property type="project" value="UniProtKB-SubCell"/>
</dbReference>
<feature type="domain" description="PAC" evidence="15">
    <location>
        <begin position="375"/>
        <end position="426"/>
    </location>
</feature>
<evidence type="ECO:0000313" key="16">
    <source>
        <dbReference type="EMBL" id="SDG17330.1"/>
    </source>
</evidence>
<evidence type="ECO:0000256" key="3">
    <source>
        <dbReference type="ARBA" id="ARBA00012438"/>
    </source>
</evidence>
<organism evidence="16 17">
    <name type="scientific">Methanolobus vulcani</name>
    <dbReference type="NCBI Taxonomy" id="38026"/>
    <lineage>
        <taxon>Archaea</taxon>
        <taxon>Methanobacteriati</taxon>
        <taxon>Methanobacteriota</taxon>
        <taxon>Stenosarchaea group</taxon>
        <taxon>Methanomicrobia</taxon>
        <taxon>Methanosarcinales</taxon>
        <taxon>Methanosarcinaceae</taxon>
        <taxon>Methanolobus</taxon>
    </lineage>
</organism>
<dbReference type="SMART" id="SM00387">
    <property type="entry name" value="HATPase_c"/>
    <property type="match status" value="1"/>
</dbReference>
<dbReference type="CDD" id="cd00082">
    <property type="entry name" value="HisKA"/>
    <property type="match status" value="1"/>
</dbReference>
<keyword evidence="11" id="KW-0131">Cell cycle</keyword>
<evidence type="ECO:0000313" key="17">
    <source>
        <dbReference type="Proteomes" id="UP000199259"/>
    </source>
</evidence>
<dbReference type="InterPro" id="IPR000014">
    <property type="entry name" value="PAS"/>
</dbReference>
<dbReference type="InterPro" id="IPR050736">
    <property type="entry name" value="Sensor_HK_Regulatory"/>
</dbReference>
<dbReference type="EC" id="2.7.13.3" evidence="3"/>
<keyword evidence="5" id="KW-0808">Transferase</keyword>
<evidence type="ECO:0000256" key="12">
    <source>
        <dbReference type="SAM" id="Coils"/>
    </source>
</evidence>